<dbReference type="PROSITE" id="PS01227">
    <property type="entry name" value="UPF0012"/>
    <property type="match status" value="1"/>
</dbReference>
<proteinExistence type="inferred from homology"/>
<evidence type="ECO:0000313" key="5">
    <source>
        <dbReference type="Proteomes" id="UP000563524"/>
    </source>
</evidence>
<dbReference type="InterPro" id="IPR045254">
    <property type="entry name" value="Nit1/2_C-N_Hydrolase"/>
</dbReference>
<name>A0A840I3E4_9PROT</name>
<dbReference type="PROSITE" id="PS50263">
    <property type="entry name" value="CN_HYDROLASE"/>
    <property type="match status" value="1"/>
</dbReference>
<gene>
    <name evidence="4" type="ORF">GGQ59_001307</name>
</gene>
<keyword evidence="2 4" id="KW-0378">Hydrolase</keyword>
<evidence type="ECO:0000256" key="1">
    <source>
        <dbReference type="ARBA" id="ARBA00010613"/>
    </source>
</evidence>
<dbReference type="PANTHER" id="PTHR23088:SF27">
    <property type="entry name" value="DEAMINATED GLUTATHIONE AMIDASE"/>
    <property type="match status" value="1"/>
</dbReference>
<comment type="similarity">
    <text evidence="1">Belongs to the carbon-nitrogen hydrolase superfamily. NIT1/NIT2 family.</text>
</comment>
<dbReference type="Gene3D" id="3.60.110.10">
    <property type="entry name" value="Carbon-nitrogen hydrolase"/>
    <property type="match status" value="1"/>
</dbReference>
<dbReference type="AlphaFoldDB" id="A0A840I3E4"/>
<dbReference type="InterPro" id="IPR003010">
    <property type="entry name" value="C-N_Hydrolase"/>
</dbReference>
<sequence length="277" mass="29973">MRTALVQMRSGLDPAANARDVERCVRDAAKQGASLVATPEMTLVVDKRPRRLFETLPVGEPEAVARFEALARELGIHLLIGSVAVVLNAEPGQRQAANRSILFGPNGRIAHYDKVHLFDVDLPTGESWKESSTYAPGAEAVIAHAGEAVLGLSICYDLRFPALYRRLARSGANVLCVPAAFTVPTGQAHWEVLLRARAIETGSFVLAPAQGGEHEDGRVTYGHSLVVDPWGTVIARKEDDEPGLLFADLDLSRVGDTRARIPALQLETAPILRTYKA</sequence>
<dbReference type="EMBL" id="JACHOB010000002">
    <property type="protein sequence ID" value="MBB4658793.1"/>
    <property type="molecule type" value="Genomic_DNA"/>
</dbReference>
<evidence type="ECO:0000259" key="3">
    <source>
        <dbReference type="PROSITE" id="PS50263"/>
    </source>
</evidence>
<dbReference type="PANTHER" id="PTHR23088">
    <property type="entry name" value="NITRILASE-RELATED"/>
    <property type="match status" value="1"/>
</dbReference>
<keyword evidence="5" id="KW-1185">Reference proteome</keyword>
<accession>A0A840I3E4</accession>
<dbReference type="RefSeq" id="WP_183816971.1">
    <property type="nucleotide sequence ID" value="NZ_JACHOB010000002.1"/>
</dbReference>
<dbReference type="InterPro" id="IPR001110">
    <property type="entry name" value="UPF0012_CS"/>
</dbReference>
<evidence type="ECO:0000256" key="2">
    <source>
        <dbReference type="ARBA" id="ARBA00022801"/>
    </source>
</evidence>
<dbReference type="InterPro" id="IPR036526">
    <property type="entry name" value="C-N_Hydrolase_sf"/>
</dbReference>
<dbReference type="Proteomes" id="UP000563524">
    <property type="component" value="Unassembled WGS sequence"/>
</dbReference>
<protein>
    <submittedName>
        <fullName evidence="4">Putative amidohydrolase</fullName>
    </submittedName>
</protein>
<feature type="domain" description="CN hydrolase" evidence="3">
    <location>
        <begin position="1"/>
        <end position="251"/>
    </location>
</feature>
<dbReference type="CDD" id="cd07572">
    <property type="entry name" value="nit"/>
    <property type="match status" value="1"/>
</dbReference>
<dbReference type="GO" id="GO:0016811">
    <property type="term" value="F:hydrolase activity, acting on carbon-nitrogen (but not peptide) bonds, in linear amides"/>
    <property type="evidence" value="ECO:0007669"/>
    <property type="project" value="InterPro"/>
</dbReference>
<dbReference type="SUPFAM" id="SSF56317">
    <property type="entry name" value="Carbon-nitrogen hydrolase"/>
    <property type="match status" value="1"/>
</dbReference>
<dbReference type="Pfam" id="PF00795">
    <property type="entry name" value="CN_hydrolase"/>
    <property type="match status" value="1"/>
</dbReference>
<comment type="caution">
    <text evidence="4">The sequence shown here is derived from an EMBL/GenBank/DDBJ whole genome shotgun (WGS) entry which is preliminary data.</text>
</comment>
<evidence type="ECO:0000313" key="4">
    <source>
        <dbReference type="EMBL" id="MBB4658793.1"/>
    </source>
</evidence>
<reference evidence="4 5" key="1">
    <citation type="submission" date="2020-08" db="EMBL/GenBank/DDBJ databases">
        <title>Genomic Encyclopedia of Type Strains, Phase IV (KMG-IV): sequencing the most valuable type-strain genomes for metagenomic binning, comparative biology and taxonomic classification.</title>
        <authorList>
            <person name="Goeker M."/>
        </authorList>
    </citation>
    <scope>NUCLEOTIDE SEQUENCE [LARGE SCALE GENOMIC DNA]</scope>
    <source>
        <strain evidence="4 5">DSM 102850</strain>
    </source>
</reference>
<organism evidence="4 5">
    <name type="scientific">Parvularcula dongshanensis</name>
    <dbReference type="NCBI Taxonomy" id="1173995"/>
    <lineage>
        <taxon>Bacteria</taxon>
        <taxon>Pseudomonadati</taxon>
        <taxon>Pseudomonadota</taxon>
        <taxon>Alphaproteobacteria</taxon>
        <taxon>Parvularculales</taxon>
        <taxon>Parvularculaceae</taxon>
        <taxon>Parvularcula</taxon>
    </lineage>
</organism>